<name>A0A2W5HGQ9_9BACT</name>
<organism evidence="2 3">
    <name type="scientific">Micavibrio aeruginosavorus</name>
    <dbReference type="NCBI Taxonomy" id="349221"/>
    <lineage>
        <taxon>Bacteria</taxon>
        <taxon>Pseudomonadati</taxon>
        <taxon>Bdellovibrionota</taxon>
        <taxon>Bdellovibrionia</taxon>
        <taxon>Bdellovibrionales</taxon>
        <taxon>Pseudobdellovibrionaceae</taxon>
        <taxon>Micavibrio</taxon>
    </lineage>
</organism>
<feature type="transmembrane region" description="Helical" evidence="1">
    <location>
        <begin position="139"/>
        <end position="158"/>
    </location>
</feature>
<sequence length="173" mass="19477">MDKDTKIFSTLDKAFWMVWGALPFLAGLRIYFLFTSAYFGTDGTVSGELPIMEFSLAGKILACSFLGVGIFFYVLLLGFMHALIRQFQHGNLFVERTLKCMTRIAAVLISWPFAILVLFNATSWGLFRFGDLQAWTFQYGLDLPLIAAGLVILALRLVMSRAIKLHLDAQYTV</sequence>
<feature type="transmembrane region" description="Helical" evidence="1">
    <location>
        <begin position="16"/>
        <end position="39"/>
    </location>
</feature>
<dbReference type="AlphaFoldDB" id="A0A2W5HGQ9"/>
<protein>
    <recommendedName>
        <fullName evidence="4">DUF2975 domain-containing protein</fullName>
    </recommendedName>
</protein>
<comment type="caution">
    <text evidence="2">The sequence shown here is derived from an EMBL/GenBank/DDBJ whole genome shotgun (WGS) entry which is preliminary data.</text>
</comment>
<proteinExistence type="predicted"/>
<gene>
    <name evidence="2" type="ORF">DI586_00405</name>
</gene>
<keyword evidence="1" id="KW-1133">Transmembrane helix</keyword>
<dbReference type="Proteomes" id="UP000249739">
    <property type="component" value="Unassembled WGS sequence"/>
</dbReference>
<dbReference type="EMBL" id="QFOT01000002">
    <property type="protein sequence ID" value="PZP57386.1"/>
    <property type="molecule type" value="Genomic_DNA"/>
</dbReference>
<keyword evidence="1" id="KW-0472">Membrane</keyword>
<keyword evidence="1" id="KW-0812">Transmembrane</keyword>
<evidence type="ECO:0000313" key="3">
    <source>
        <dbReference type="Proteomes" id="UP000249739"/>
    </source>
</evidence>
<evidence type="ECO:0000256" key="1">
    <source>
        <dbReference type="SAM" id="Phobius"/>
    </source>
</evidence>
<accession>A0A2W5HGQ9</accession>
<dbReference type="InterPro" id="IPR021354">
    <property type="entry name" value="DUF2975"/>
</dbReference>
<evidence type="ECO:0000313" key="2">
    <source>
        <dbReference type="EMBL" id="PZP57386.1"/>
    </source>
</evidence>
<feature type="transmembrane region" description="Helical" evidence="1">
    <location>
        <begin position="59"/>
        <end position="84"/>
    </location>
</feature>
<dbReference type="Pfam" id="PF11188">
    <property type="entry name" value="DUF2975"/>
    <property type="match status" value="1"/>
</dbReference>
<reference evidence="2 3" key="1">
    <citation type="submission" date="2017-08" db="EMBL/GenBank/DDBJ databases">
        <title>Infants hospitalized years apart are colonized by the same room-sourced microbial strains.</title>
        <authorList>
            <person name="Brooks B."/>
            <person name="Olm M.R."/>
            <person name="Firek B.A."/>
            <person name="Baker R."/>
            <person name="Thomas B.C."/>
            <person name="Morowitz M.J."/>
            <person name="Banfield J.F."/>
        </authorList>
    </citation>
    <scope>NUCLEOTIDE SEQUENCE [LARGE SCALE GENOMIC DNA]</scope>
    <source>
        <strain evidence="2">S2_006_000_R2_64</strain>
    </source>
</reference>
<evidence type="ECO:0008006" key="4">
    <source>
        <dbReference type="Google" id="ProtNLM"/>
    </source>
</evidence>
<feature type="transmembrane region" description="Helical" evidence="1">
    <location>
        <begin position="104"/>
        <end position="127"/>
    </location>
</feature>